<accession>A0A2T2XI36</accession>
<dbReference type="GO" id="GO:0006281">
    <property type="term" value="P:DNA repair"/>
    <property type="evidence" value="ECO:0007669"/>
    <property type="project" value="TreeGrafter"/>
</dbReference>
<dbReference type="Pfam" id="PF00702">
    <property type="entry name" value="Hydrolase"/>
    <property type="match status" value="1"/>
</dbReference>
<protein>
    <recommendedName>
        <fullName evidence="3">Haloacid dehalogenase</fullName>
    </recommendedName>
</protein>
<organism evidence="1 2">
    <name type="scientific">Sulfobacillus benefaciens</name>
    <dbReference type="NCBI Taxonomy" id="453960"/>
    <lineage>
        <taxon>Bacteria</taxon>
        <taxon>Bacillati</taxon>
        <taxon>Bacillota</taxon>
        <taxon>Clostridia</taxon>
        <taxon>Eubacteriales</taxon>
        <taxon>Clostridiales Family XVII. Incertae Sedis</taxon>
        <taxon>Sulfobacillus</taxon>
    </lineage>
</organism>
<gene>
    <name evidence="1" type="ORF">C7B46_06915</name>
</gene>
<sequence>MSHYRPWGMLQIRDSIPTLRHIQFIVFDVDGVLVDAGQSYPLSIVSAVTYYKRSLPGIAAKPQDCDVTLDDIPLFKAAGGFNDEWDLTYAACLWVTWCHFYHDAPSLAKFIQALSWAGGGIKGVHKVIPETKVLINQWCSYRTIAQIAQEYYAGSQLCSTLFGAAPIVHGLEGFHHLEQDLVPPPLLDPWKDRIAIYTGRNRAETQLVLNRAGLAKLFPDNRKITSDSGCIKPNPEGLELLLPMTAGNQVVFIGDTLDDLRTVQNFRQQHPQGPDLLFVGVAGGSMGDQSTTLFLEHEADIITPSAAAFLTAIADWV</sequence>
<evidence type="ECO:0000313" key="1">
    <source>
        <dbReference type="EMBL" id="PSR34122.1"/>
    </source>
</evidence>
<evidence type="ECO:0008006" key="3">
    <source>
        <dbReference type="Google" id="ProtNLM"/>
    </source>
</evidence>
<proteinExistence type="predicted"/>
<dbReference type="CDD" id="cd01427">
    <property type="entry name" value="HAD_like"/>
    <property type="match status" value="1"/>
</dbReference>
<dbReference type="AlphaFoldDB" id="A0A2T2XI36"/>
<dbReference type="PANTHER" id="PTHR43434:SF1">
    <property type="entry name" value="PHOSPHOGLYCOLATE PHOSPHATASE"/>
    <property type="match status" value="1"/>
</dbReference>
<dbReference type="EMBL" id="PXYW01000012">
    <property type="protein sequence ID" value="PSR34122.1"/>
    <property type="molecule type" value="Genomic_DNA"/>
</dbReference>
<reference evidence="1 2" key="1">
    <citation type="journal article" date="2014" name="BMC Genomics">
        <title>Comparison of environmental and isolate Sulfobacillus genomes reveals diverse carbon, sulfur, nitrogen, and hydrogen metabolisms.</title>
        <authorList>
            <person name="Justice N.B."/>
            <person name="Norman A."/>
            <person name="Brown C.T."/>
            <person name="Singh A."/>
            <person name="Thomas B.C."/>
            <person name="Banfield J.F."/>
        </authorList>
    </citation>
    <scope>NUCLEOTIDE SEQUENCE [LARGE SCALE GENOMIC DNA]</scope>
    <source>
        <strain evidence="1">AMDSBA4</strain>
    </source>
</reference>
<name>A0A2T2XI36_9FIRM</name>
<evidence type="ECO:0000313" key="2">
    <source>
        <dbReference type="Proteomes" id="UP000242972"/>
    </source>
</evidence>
<dbReference type="InterPro" id="IPR050155">
    <property type="entry name" value="HAD-like_hydrolase_sf"/>
</dbReference>
<dbReference type="SUPFAM" id="SSF56784">
    <property type="entry name" value="HAD-like"/>
    <property type="match status" value="1"/>
</dbReference>
<dbReference type="InterPro" id="IPR023214">
    <property type="entry name" value="HAD_sf"/>
</dbReference>
<comment type="caution">
    <text evidence="1">The sequence shown here is derived from an EMBL/GenBank/DDBJ whole genome shotgun (WGS) entry which is preliminary data.</text>
</comment>
<dbReference type="GO" id="GO:0008967">
    <property type="term" value="F:phosphoglycolate phosphatase activity"/>
    <property type="evidence" value="ECO:0007669"/>
    <property type="project" value="TreeGrafter"/>
</dbReference>
<dbReference type="Proteomes" id="UP000242972">
    <property type="component" value="Unassembled WGS sequence"/>
</dbReference>
<dbReference type="InterPro" id="IPR036412">
    <property type="entry name" value="HAD-like_sf"/>
</dbReference>
<dbReference type="PANTHER" id="PTHR43434">
    <property type="entry name" value="PHOSPHOGLYCOLATE PHOSPHATASE"/>
    <property type="match status" value="1"/>
</dbReference>
<dbReference type="Gene3D" id="3.40.50.1000">
    <property type="entry name" value="HAD superfamily/HAD-like"/>
    <property type="match status" value="1"/>
</dbReference>